<dbReference type="PANTHER" id="PTHR11647:SF1">
    <property type="entry name" value="COLLAPSIN RESPONSE MEDIATOR PROTEIN"/>
    <property type="match status" value="1"/>
</dbReference>
<organism evidence="5 6">
    <name type="scientific">Thermincola potens (strain JR)</name>
    <dbReference type="NCBI Taxonomy" id="635013"/>
    <lineage>
        <taxon>Bacteria</taxon>
        <taxon>Bacillati</taxon>
        <taxon>Bacillota</taxon>
        <taxon>Clostridia</taxon>
        <taxon>Eubacteriales</taxon>
        <taxon>Thermincolaceae</taxon>
        <taxon>Thermincola</taxon>
    </lineage>
</organism>
<keyword evidence="1" id="KW-0645">Protease</keyword>
<evidence type="ECO:0000313" key="5">
    <source>
        <dbReference type="EMBL" id="ADG82208.1"/>
    </source>
</evidence>
<dbReference type="OrthoDB" id="9775607at2"/>
<dbReference type="InterPro" id="IPR050378">
    <property type="entry name" value="Metallo-dep_Hydrolases_sf"/>
</dbReference>
<dbReference type="EMBL" id="CP002028">
    <property type="protein sequence ID" value="ADG82208.1"/>
    <property type="molecule type" value="Genomic_DNA"/>
</dbReference>
<protein>
    <recommendedName>
        <fullName evidence="1">Isoaspartyl dipeptidase</fullName>
        <ecNumber evidence="1">3.4.19.-</ecNumber>
    </recommendedName>
</protein>
<evidence type="ECO:0000313" key="6">
    <source>
        <dbReference type="Proteomes" id="UP000002377"/>
    </source>
</evidence>
<dbReference type="SUPFAM" id="SSF51338">
    <property type="entry name" value="Composite domain of metallo-dependent hydrolases"/>
    <property type="match status" value="1"/>
</dbReference>
<dbReference type="GO" id="GO:0005737">
    <property type="term" value="C:cytoplasm"/>
    <property type="evidence" value="ECO:0007669"/>
    <property type="project" value="UniProtKB-SubCell"/>
</dbReference>
<evidence type="ECO:0000256" key="1">
    <source>
        <dbReference type="PIRNR" id="PIRNR001238"/>
    </source>
</evidence>
<comment type="PTM">
    <text evidence="1">Carboxylation allows a single lysine to coordinate two zinc ions.</text>
</comment>
<dbReference type="GO" id="GO:0008798">
    <property type="term" value="F:beta-aspartyl-peptidase activity"/>
    <property type="evidence" value="ECO:0007669"/>
    <property type="project" value="InterPro"/>
</dbReference>
<dbReference type="NCBIfam" id="TIGR01975">
    <property type="entry name" value="isoAsp_dipep"/>
    <property type="match status" value="1"/>
</dbReference>
<dbReference type="AlphaFoldDB" id="D5XEY7"/>
<keyword evidence="1" id="KW-0378">Hydrolase</keyword>
<dbReference type="GO" id="GO:0016810">
    <property type="term" value="F:hydrolase activity, acting on carbon-nitrogen (but not peptide) bonds"/>
    <property type="evidence" value="ECO:0007669"/>
    <property type="project" value="InterPro"/>
</dbReference>
<comment type="similarity">
    <text evidence="1">Belongs to the peptidase M38 family.</text>
</comment>
<dbReference type="GO" id="GO:0046872">
    <property type="term" value="F:metal ion binding"/>
    <property type="evidence" value="ECO:0007669"/>
    <property type="project" value="UniProtKB-KW"/>
</dbReference>
<sequence length="397" mass="42291">MFTVIRNGHLFAPEDMGKVDILICAGKIIHIGALINVSGLPVETKIIAADNMYVVPGFIDQHVHIAGGGGEAGPASRTPEIKLHQLTTNGITTVVGLLGVDGVSRSVAGLLAKARGLEQEGISTYIYTGAYEIPTRTFTDSLRSDLVLIDKVIGCGEIAISDHRSAQPTLEMLAKLGAEARVGGILSGKAGIVHVHVGEGKKGLQLLFDVINNTDLPITQFNPTHTNRLDRLFYQAIDYALKGGNIDLTAGINPRDDGPRVLHVVQAVKYLIDAKVNLKQITVSSDGNGSLPHFDSAGNMESISVGSVEVLWKDVRELIKQNILPFPEAISLITCNVAALLKLAGKGKVKVGYDADLVLLDKDLNIDTVITGGKVMVQCGQALEKGYFKEAAFQTTS</sequence>
<evidence type="ECO:0000256" key="3">
    <source>
        <dbReference type="PIRSR" id="PIRSR001238-3"/>
    </source>
</evidence>
<dbReference type="SUPFAM" id="SSF51556">
    <property type="entry name" value="Metallo-dependent hydrolases"/>
    <property type="match status" value="1"/>
</dbReference>
<dbReference type="InterPro" id="IPR032466">
    <property type="entry name" value="Metal_Hydrolase"/>
</dbReference>
<keyword evidence="6" id="KW-1185">Reference proteome</keyword>
<dbReference type="PIRSF" id="PIRSF001238">
    <property type="entry name" value="IadA"/>
    <property type="match status" value="1"/>
</dbReference>
<evidence type="ECO:0000259" key="4">
    <source>
        <dbReference type="Pfam" id="PF01979"/>
    </source>
</evidence>
<accession>D5XEY7</accession>
<dbReference type="EC" id="3.4.19.-" evidence="1"/>
<feature type="active site" description="Proton acceptor" evidence="2">
    <location>
        <position position="286"/>
    </location>
</feature>
<dbReference type="KEGG" id="tjr:TherJR_1351"/>
<feature type="binding site" evidence="3">
    <location>
        <position position="286"/>
    </location>
    <ligand>
        <name>Zn(2+)</name>
        <dbReference type="ChEBI" id="CHEBI:29105"/>
        <label>1</label>
        <note>catalytic</note>
    </ligand>
</feature>
<dbReference type="InterPro" id="IPR006680">
    <property type="entry name" value="Amidohydro-rel"/>
</dbReference>
<comment type="subcellular location">
    <subcellularLocation>
        <location evidence="1">Cytoplasm</location>
    </subcellularLocation>
</comment>
<dbReference type="GO" id="GO:0008237">
    <property type="term" value="F:metallopeptidase activity"/>
    <property type="evidence" value="ECO:0007669"/>
    <property type="project" value="UniProtKB-KW"/>
</dbReference>
<feature type="binding site" evidence="3">
    <location>
        <position position="196"/>
    </location>
    <ligand>
        <name>Zn(2+)</name>
        <dbReference type="ChEBI" id="CHEBI:29105"/>
        <label>2</label>
        <note>catalytic</note>
    </ligand>
</feature>
<keyword evidence="1" id="KW-0482">Metalloprotease</keyword>
<comment type="function">
    <text evidence="1">Catalyzes the hydrolytic cleavage of a subset of L-isoaspartyl (L-beta-aspartyl) dipeptides. Used to degrade proteins damaged by L-isoaspartyl residues formation.</text>
</comment>
<dbReference type="HOGENOM" id="CLU_058216_0_0_9"/>
<dbReference type="Proteomes" id="UP000002377">
    <property type="component" value="Chromosome"/>
</dbReference>
<feature type="domain" description="Amidohydrolase-related" evidence="4">
    <location>
        <begin position="266"/>
        <end position="375"/>
    </location>
</feature>
<feature type="binding site" evidence="3">
    <location>
        <position position="64"/>
    </location>
    <ligand>
        <name>Zn(2+)</name>
        <dbReference type="ChEBI" id="CHEBI:29105"/>
        <label>1</label>
        <note>catalytic</note>
    </ligand>
</feature>
<dbReference type="STRING" id="635013.TherJR_1351"/>
<name>D5XEY7_THEPJ</name>
<dbReference type="Pfam" id="PF01979">
    <property type="entry name" value="Amidohydro_1"/>
    <property type="match status" value="1"/>
</dbReference>
<evidence type="ECO:0000256" key="2">
    <source>
        <dbReference type="PIRSR" id="PIRSR001238-1"/>
    </source>
</evidence>
<dbReference type="Gene3D" id="2.30.40.10">
    <property type="entry name" value="Urease, subunit C, domain 1"/>
    <property type="match status" value="1"/>
</dbReference>
<keyword evidence="1 3" id="KW-0479">Metal-binding</keyword>
<dbReference type="eggNOG" id="COG0402">
    <property type="taxonomic scope" value="Bacteria"/>
</dbReference>
<dbReference type="Gene3D" id="3.20.20.140">
    <property type="entry name" value="Metal-dependent hydrolases"/>
    <property type="match status" value="1"/>
</dbReference>
<dbReference type="GO" id="GO:0006508">
    <property type="term" value="P:proteolysis"/>
    <property type="evidence" value="ECO:0007669"/>
    <property type="project" value="UniProtKB-KW"/>
</dbReference>
<proteinExistence type="inferred from homology"/>
<keyword evidence="1 3" id="KW-0862">Zinc</keyword>
<dbReference type="InterPro" id="IPR010229">
    <property type="entry name" value="Pept_M38_dipep"/>
</dbReference>
<dbReference type="InterPro" id="IPR011059">
    <property type="entry name" value="Metal-dep_hydrolase_composite"/>
</dbReference>
<reference evidence="5 6" key="1">
    <citation type="submission" date="2010-05" db="EMBL/GenBank/DDBJ databases">
        <title>Complete sequence of Thermincola sp. JR.</title>
        <authorList>
            <consortium name="US DOE Joint Genome Institute"/>
            <person name="Lucas S."/>
            <person name="Copeland A."/>
            <person name="Lapidus A."/>
            <person name="Cheng J.-F."/>
            <person name="Bruce D."/>
            <person name="Goodwin L."/>
            <person name="Pitluck S."/>
            <person name="Chertkov O."/>
            <person name="Detter J.C."/>
            <person name="Han C."/>
            <person name="Tapia R."/>
            <person name="Land M."/>
            <person name="Hauser L."/>
            <person name="Kyrpides N."/>
            <person name="Mikhailova N."/>
            <person name="Hazen T.C."/>
            <person name="Woyke T."/>
        </authorList>
    </citation>
    <scope>NUCLEOTIDE SEQUENCE [LARGE SCALE GENOMIC DNA]</scope>
    <source>
        <strain evidence="5 6">JR</strain>
    </source>
</reference>
<feature type="binding site" evidence="3">
    <location>
        <position position="225"/>
    </location>
    <ligand>
        <name>Zn(2+)</name>
        <dbReference type="ChEBI" id="CHEBI:29105"/>
        <label>2</label>
        <note>catalytic</note>
    </ligand>
</feature>
<comment type="cofactor">
    <cofactor evidence="1 3">
        <name>Zn(2+)</name>
        <dbReference type="ChEBI" id="CHEBI:29105"/>
    </cofactor>
    <text evidence="1 3">Binds 2 Zn(2+) ions per subunit.</text>
</comment>
<dbReference type="PANTHER" id="PTHR11647">
    <property type="entry name" value="HYDRANTOINASE/DIHYDROPYRIMIDINASE FAMILY MEMBER"/>
    <property type="match status" value="1"/>
</dbReference>
<feature type="binding site" evidence="3">
    <location>
        <position position="62"/>
    </location>
    <ligand>
        <name>Zn(2+)</name>
        <dbReference type="ChEBI" id="CHEBI:29105"/>
        <label>1</label>
        <note>catalytic</note>
    </ligand>
</feature>
<dbReference type="RefSeq" id="WP_013120226.1">
    <property type="nucleotide sequence ID" value="NC_014152.1"/>
</dbReference>
<gene>
    <name evidence="5" type="ordered locus">TherJR_1351</name>
</gene>